<evidence type="ECO:0000256" key="10">
    <source>
        <dbReference type="ARBA" id="ARBA00023170"/>
    </source>
</evidence>
<protein>
    <recommendedName>
        <fullName evidence="17">G-protein coupled receptors family 1 profile domain-containing protein</fullName>
    </recommendedName>
</protein>
<feature type="transmembrane region" description="Helical" evidence="16">
    <location>
        <begin position="688"/>
        <end position="709"/>
    </location>
</feature>
<evidence type="ECO:0000256" key="8">
    <source>
        <dbReference type="ARBA" id="ARBA00023139"/>
    </source>
</evidence>
<dbReference type="GO" id="GO:0005886">
    <property type="term" value="C:plasma membrane"/>
    <property type="evidence" value="ECO:0007669"/>
    <property type="project" value="UniProtKB-SubCell"/>
</dbReference>
<dbReference type="AlphaFoldDB" id="A0A903V2U0"/>
<gene>
    <name evidence="18" type="primary">5573036</name>
</gene>
<evidence type="ECO:0000256" key="1">
    <source>
        <dbReference type="ARBA" id="ARBA00004651"/>
    </source>
</evidence>
<dbReference type="PRINTS" id="PR00237">
    <property type="entry name" value="GPCRRHODOPSN"/>
</dbReference>
<dbReference type="OrthoDB" id="10037617at2759"/>
<feature type="transmembrane region" description="Helical" evidence="16">
    <location>
        <begin position="647"/>
        <end position="668"/>
    </location>
</feature>
<keyword evidence="12 14" id="KW-0807">Transducer</keyword>
<dbReference type="PROSITE" id="PS50262">
    <property type="entry name" value="G_PROTEIN_RECEP_F1_2"/>
    <property type="match status" value="1"/>
</dbReference>
<feature type="transmembrane region" description="Helical" evidence="16">
    <location>
        <begin position="211"/>
        <end position="232"/>
    </location>
</feature>
<evidence type="ECO:0000313" key="19">
    <source>
        <dbReference type="Proteomes" id="UP000008820"/>
    </source>
</evidence>
<dbReference type="SMART" id="SM01381">
    <property type="entry name" value="7TM_GPCR_Srsx"/>
    <property type="match status" value="1"/>
</dbReference>
<dbReference type="PRINTS" id="PR01822">
    <property type="entry name" value="CCYSTOKININR"/>
</dbReference>
<keyword evidence="5 16" id="KW-1133">Transmembrane helix</keyword>
<comment type="subcellular location">
    <subcellularLocation>
        <location evidence="1">Cell membrane</location>
        <topology evidence="1">Multi-pass membrane protein</topology>
    </subcellularLocation>
</comment>
<evidence type="ECO:0000256" key="7">
    <source>
        <dbReference type="ARBA" id="ARBA00023136"/>
    </source>
</evidence>
<feature type="compositionally biased region" description="Low complexity" evidence="15">
    <location>
        <begin position="105"/>
        <end position="126"/>
    </location>
</feature>
<feature type="region of interest" description="Disordered" evidence="15">
    <location>
        <begin position="543"/>
        <end position="603"/>
    </location>
</feature>
<feature type="region of interest" description="Disordered" evidence="15">
    <location>
        <begin position="749"/>
        <end position="772"/>
    </location>
</feature>
<evidence type="ECO:0000256" key="4">
    <source>
        <dbReference type="ARBA" id="ARBA00022692"/>
    </source>
</evidence>
<proteinExistence type="inferred from homology"/>
<accession>A0A903V2U0</accession>
<feature type="compositionally biased region" description="Polar residues" evidence="15">
    <location>
        <begin position="570"/>
        <end position="603"/>
    </location>
</feature>
<keyword evidence="11" id="KW-0325">Glycoprotein</keyword>
<feature type="transmembrane region" description="Helical" evidence="16">
    <location>
        <begin position="253"/>
        <end position="276"/>
    </location>
</feature>
<keyword evidence="6 14" id="KW-0297">G-protein coupled receptor</keyword>
<evidence type="ECO:0000256" key="9">
    <source>
        <dbReference type="ARBA" id="ARBA00023157"/>
    </source>
</evidence>
<dbReference type="SUPFAM" id="SSF81321">
    <property type="entry name" value="Family A G protein-coupled receptor-like"/>
    <property type="match status" value="1"/>
</dbReference>
<feature type="domain" description="G-protein coupled receptors family 1 profile" evidence="17">
    <location>
        <begin position="153"/>
        <end position="706"/>
    </location>
</feature>
<keyword evidence="10 14" id="KW-0675">Receptor</keyword>
<evidence type="ECO:0000256" key="6">
    <source>
        <dbReference type="ARBA" id="ARBA00023040"/>
    </source>
</evidence>
<dbReference type="Proteomes" id="UP000008820">
    <property type="component" value="Chromosome 1"/>
</dbReference>
<dbReference type="PROSITE" id="PS00237">
    <property type="entry name" value="G_PROTEIN_RECEP_F1_1"/>
    <property type="match status" value="1"/>
</dbReference>
<dbReference type="GO" id="GO:0008188">
    <property type="term" value="F:neuropeptide receptor activity"/>
    <property type="evidence" value="ECO:0007669"/>
    <property type="project" value="TreeGrafter"/>
</dbReference>
<evidence type="ECO:0000256" key="14">
    <source>
        <dbReference type="RuleBase" id="RU000688"/>
    </source>
</evidence>
<evidence type="ECO:0000313" key="18">
    <source>
        <dbReference type="EnsemblMetazoa" id="AAEL018189-PB"/>
    </source>
</evidence>
<keyword evidence="4 14" id="KW-0812">Transmembrane</keyword>
<dbReference type="InterPro" id="IPR017452">
    <property type="entry name" value="GPCR_Rhodpsn_7TM"/>
</dbReference>
<name>A0A903V2U0_AEDAE</name>
<evidence type="ECO:0000256" key="13">
    <source>
        <dbReference type="ARBA" id="ARBA00023288"/>
    </source>
</evidence>
<sequence length="801" mass="86780">MTETPFVYGVELRSPPPTTASSQLTQYDRFLKMKSMTEHLLLGHGHYSATQLPSNMADQLSSLLASDEVFTSSTTAVNLTTSLGQIRNIVTELSLRGGSSAVTVATSGGNSTPTGASSPSATSAATRGGGDSTFQNNLIIPLYAVIFLLSVVGNLLVILTLAQNKRMRTVTNVYLLNLAISDLLLGVFCMPFTLVGQVLRKFIFGSIMCKLIPYFQAVSVSVAVWTLVAISLERYFAICRPLSSRRWQTQFHAYKMIALVWLLSFLVNSPLCYIQRLQPVHRLRSTAATTTTTTMSTTVANSLNNVIAIATGSISSSSHQPMKCREMWPDKSYERAYVLFLDAGLLCFPLITMGFAYSMIVSKLWRGLRREIRHSTHQKHQLQITNATAITMGSSSLETSLKTKVLPSARVQQETSCYLLTTGLPTQPTGAHINSTSGNTGGQPLNRSNINNNNNYCCSSFGPNGLHYKALLGGPLDSTGGSSSTGNRSRTRFAMLKDFMESHRSKRGPNPVIALKSTTLIAPTPASGTGSSINGPGNASNKLYSCIPPSPPTTPVLRPTSETAFHDRTAPSTITAPSFANTGNGQPPKGLNSSRISDNSGTLSSTGMVLPPLACSAPAVLPAAPSFSRHAIRSNYMDKSIEAKKKVIRMLFVIIVEFFVCWAPLHILNTVYLYSPAFVYQYVSSNGIALVQLMAYISSCCNPITYCFMNRRFRQAFLNIFGCYRHRIFLCLCCCFRCGEDDSQLDGETKSAGSRANPSNTGGPGTGANNSDISVNDSLAYAGRSIVQRSEIMVLESEERV</sequence>
<keyword evidence="8" id="KW-0564">Palmitate</keyword>
<feature type="transmembrane region" description="Helical" evidence="16">
    <location>
        <begin position="174"/>
        <end position="199"/>
    </location>
</feature>
<evidence type="ECO:0000256" key="15">
    <source>
        <dbReference type="SAM" id="MobiDB-lite"/>
    </source>
</evidence>
<dbReference type="InterPro" id="IPR000276">
    <property type="entry name" value="GPCR_Rhodpsn"/>
</dbReference>
<feature type="transmembrane region" description="Helical" evidence="16">
    <location>
        <begin position="142"/>
        <end position="162"/>
    </location>
</feature>
<evidence type="ECO:0000259" key="17">
    <source>
        <dbReference type="PROSITE" id="PS50262"/>
    </source>
</evidence>
<evidence type="ECO:0000256" key="2">
    <source>
        <dbReference type="ARBA" id="ARBA00010663"/>
    </source>
</evidence>
<feature type="compositionally biased region" description="Polar residues" evidence="15">
    <location>
        <begin position="751"/>
        <end position="772"/>
    </location>
</feature>
<evidence type="ECO:0000256" key="12">
    <source>
        <dbReference type="ARBA" id="ARBA00023224"/>
    </source>
</evidence>
<feature type="transmembrane region" description="Helical" evidence="16">
    <location>
        <begin position="336"/>
        <end position="360"/>
    </location>
</feature>
<keyword evidence="19" id="KW-1185">Reference proteome</keyword>
<comment type="similarity">
    <text evidence="2 14">Belongs to the G-protein coupled receptor 1 family.</text>
</comment>
<keyword evidence="7 16" id="KW-0472">Membrane</keyword>
<dbReference type="Gene3D" id="1.20.1070.10">
    <property type="entry name" value="Rhodopsin 7-helix transmembrane proteins"/>
    <property type="match status" value="2"/>
</dbReference>
<dbReference type="PANTHER" id="PTHR24238:SF46">
    <property type="entry name" value="GASTRIN_CHOLECYSTOKININ TYPE B RECEPTOR"/>
    <property type="match status" value="1"/>
</dbReference>
<keyword evidence="9" id="KW-1015">Disulfide bond</keyword>
<evidence type="ECO:0000256" key="16">
    <source>
        <dbReference type="SAM" id="Phobius"/>
    </source>
</evidence>
<evidence type="ECO:0000256" key="11">
    <source>
        <dbReference type="ARBA" id="ARBA00023180"/>
    </source>
</evidence>
<dbReference type="Pfam" id="PF00001">
    <property type="entry name" value="7tm_1"/>
    <property type="match status" value="2"/>
</dbReference>
<dbReference type="SMR" id="A0A903V2U0"/>
<feature type="region of interest" description="Disordered" evidence="15">
    <location>
        <begin position="104"/>
        <end position="128"/>
    </location>
</feature>
<reference evidence="18" key="2">
    <citation type="submission" date="2022-10" db="UniProtKB">
        <authorList>
            <consortium name="EnsemblMetazoa"/>
        </authorList>
    </citation>
    <scope>IDENTIFICATION</scope>
    <source>
        <strain evidence="18">LVP_AGWG</strain>
    </source>
</reference>
<evidence type="ECO:0000256" key="3">
    <source>
        <dbReference type="ARBA" id="ARBA00022475"/>
    </source>
</evidence>
<keyword evidence="13" id="KW-0449">Lipoprotein</keyword>
<organism evidence="18 19">
    <name type="scientific">Aedes aegypti</name>
    <name type="common">Yellowfever mosquito</name>
    <name type="synonym">Culex aegypti</name>
    <dbReference type="NCBI Taxonomy" id="7159"/>
    <lineage>
        <taxon>Eukaryota</taxon>
        <taxon>Metazoa</taxon>
        <taxon>Ecdysozoa</taxon>
        <taxon>Arthropoda</taxon>
        <taxon>Hexapoda</taxon>
        <taxon>Insecta</taxon>
        <taxon>Pterygota</taxon>
        <taxon>Neoptera</taxon>
        <taxon>Endopterygota</taxon>
        <taxon>Diptera</taxon>
        <taxon>Nematocera</taxon>
        <taxon>Culicoidea</taxon>
        <taxon>Culicidae</taxon>
        <taxon>Culicinae</taxon>
        <taxon>Aedini</taxon>
        <taxon>Aedes</taxon>
        <taxon>Stegomyia</taxon>
    </lineage>
</organism>
<dbReference type="EnsemblMetazoa" id="AAEL018189-RB">
    <property type="protein sequence ID" value="AAEL018189-PB"/>
    <property type="gene ID" value="AAEL018189"/>
</dbReference>
<reference evidence="18 19" key="1">
    <citation type="submission" date="2017-06" db="EMBL/GenBank/DDBJ databases">
        <title>Aedes aegypti genome working group (AGWG) sequencing and assembly.</title>
        <authorList>
            <consortium name="Aedes aegypti Genome Working Group (AGWG)"/>
            <person name="Matthews B.J."/>
        </authorList>
    </citation>
    <scope>NUCLEOTIDE SEQUENCE [LARGE SCALE GENOMIC DNA]</scope>
    <source>
        <strain evidence="18 19">LVP_AGWG</strain>
    </source>
</reference>
<evidence type="ECO:0000256" key="5">
    <source>
        <dbReference type="ARBA" id="ARBA00022989"/>
    </source>
</evidence>
<dbReference type="InterPro" id="IPR009126">
    <property type="entry name" value="Cholcskin_rcpt"/>
</dbReference>
<dbReference type="PANTHER" id="PTHR24238">
    <property type="entry name" value="G-PROTEIN COUPLED RECEPTOR"/>
    <property type="match status" value="1"/>
</dbReference>
<keyword evidence="3" id="KW-1003">Cell membrane</keyword>